<dbReference type="InterPro" id="IPR012312">
    <property type="entry name" value="Hemerythrin-like"/>
</dbReference>
<name>A0A1N7IY23_9PROT</name>
<keyword evidence="7" id="KW-1185">Reference proteome</keyword>
<evidence type="ECO:0000313" key="7">
    <source>
        <dbReference type="Proteomes" id="UP000185678"/>
    </source>
</evidence>
<dbReference type="InterPro" id="IPR035938">
    <property type="entry name" value="Hemerythrin-like_sf"/>
</dbReference>
<evidence type="ECO:0000256" key="1">
    <source>
        <dbReference type="ARBA" id="ARBA00010587"/>
    </source>
</evidence>
<feature type="modified residue" description="4-aspartylphosphate" evidence="4">
    <location>
        <position position="215"/>
    </location>
</feature>
<dbReference type="GO" id="GO:0046872">
    <property type="term" value="F:metal ion binding"/>
    <property type="evidence" value="ECO:0007669"/>
    <property type="project" value="UniProtKB-KW"/>
</dbReference>
<accession>A0A1N7IY23</accession>
<dbReference type="CDD" id="cd00156">
    <property type="entry name" value="REC"/>
    <property type="match status" value="1"/>
</dbReference>
<dbReference type="NCBIfam" id="NF033749">
    <property type="entry name" value="bact_hemeryth"/>
    <property type="match status" value="1"/>
</dbReference>
<organism evidence="6 7">
    <name type="scientific">Insolitispirillum peregrinum</name>
    <dbReference type="NCBI Taxonomy" id="80876"/>
    <lineage>
        <taxon>Bacteria</taxon>
        <taxon>Pseudomonadati</taxon>
        <taxon>Pseudomonadota</taxon>
        <taxon>Alphaproteobacteria</taxon>
        <taxon>Rhodospirillales</taxon>
        <taxon>Novispirillaceae</taxon>
        <taxon>Insolitispirillum</taxon>
    </lineage>
</organism>
<reference evidence="6 7" key="1">
    <citation type="submission" date="2017-01" db="EMBL/GenBank/DDBJ databases">
        <authorList>
            <person name="Mah S.A."/>
            <person name="Swanson W.J."/>
            <person name="Moy G.W."/>
            <person name="Vacquier V.D."/>
        </authorList>
    </citation>
    <scope>NUCLEOTIDE SEQUENCE [LARGE SCALE GENOMIC DNA]</scope>
    <source>
        <strain evidence="6 7">DSM 11589</strain>
    </source>
</reference>
<dbReference type="InterPro" id="IPR012827">
    <property type="entry name" value="Hemerythrin_metal-bd"/>
</dbReference>
<dbReference type="Pfam" id="PF00072">
    <property type="entry name" value="Response_reg"/>
    <property type="match status" value="1"/>
</dbReference>
<dbReference type="SUPFAM" id="SSF52172">
    <property type="entry name" value="CheY-like"/>
    <property type="match status" value="1"/>
</dbReference>
<feature type="domain" description="Response regulatory" evidence="5">
    <location>
        <begin position="165"/>
        <end position="280"/>
    </location>
</feature>
<dbReference type="PANTHER" id="PTHR43228">
    <property type="entry name" value="TWO-COMPONENT RESPONSE REGULATOR"/>
    <property type="match status" value="1"/>
</dbReference>
<evidence type="ECO:0000313" key="6">
    <source>
        <dbReference type="EMBL" id="SIS41993.1"/>
    </source>
</evidence>
<dbReference type="InterPro" id="IPR052048">
    <property type="entry name" value="ST_Response_Regulator"/>
</dbReference>
<keyword evidence="2" id="KW-0479">Metal-binding</keyword>
<dbReference type="RefSeq" id="WP_076398795.1">
    <property type="nucleotide sequence ID" value="NZ_FTOA01000001.1"/>
</dbReference>
<gene>
    <name evidence="6" type="ORF">SAMN05421779_101745</name>
</gene>
<dbReference type="InterPro" id="IPR011006">
    <property type="entry name" value="CheY-like_superfamily"/>
</dbReference>
<dbReference type="PANTHER" id="PTHR43228:SF1">
    <property type="entry name" value="TWO-COMPONENT RESPONSE REGULATOR ARR22"/>
    <property type="match status" value="1"/>
</dbReference>
<dbReference type="CDD" id="cd12107">
    <property type="entry name" value="Hemerythrin"/>
    <property type="match status" value="1"/>
</dbReference>
<dbReference type="STRING" id="80876.SAMN05421779_101745"/>
<dbReference type="EMBL" id="FTOA01000001">
    <property type="protein sequence ID" value="SIS41993.1"/>
    <property type="molecule type" value="Genomic_DNA"/>
</dbReference>
<comment type="similarity">
    <text evidence="1">Belongs to the hemerythrin family.</text>
</comment>
<dbReference type="SMART" id="SM00448">
    <property type="entry name" value="REC"/>
    <property type="match status" value="1"/>
</dbReference>
<dbReference type="GO" id="GO:0000160">
    <property type="term" value="P:phosphorelay signal transduction system"/>
    <property type="evidence" value="ECO:0007669"/>
    <property type="project" value="InterPro"/>
</dbReference>
<evidence type="ECO:0000259" key="5">
    <source>
        <dbReference type="PROSITE" id="PS50110"/>
    </source>
</evidence>
<dbReference type="AlphaFoldDB" id="A0A1N7IY23"/>
<dbReference type="PROSITE" id="PS50110">
    <property type="entry name" value="RESPONSE_REGULATORY"/>
    <property type="match status" value="1"/>
</dbReference>
<dbReference type="OrthoDB" id="7305302at2"/>
<dbReference type="Pfam" id="PF01814">
    <property type="entry name" value="Hemerythrin"/>
    <property type="match status" value="1"/>
</dbReference>
<dbReference type="NCBIfam" id="TIGR02481">
    <property type="entry name" value="hemeryth_dom"/>
    <property type="match status" value="1"/>
</dbReference>
<evidence type="ECO:0000256" key="4">
    <source>
        <dbReference type="PROSITE-ProRule" id="PRU00169"/>
    </source>
</evidence>
<evidence type="ECO:0000256" key="2">
    <source>
        <dbReference type="ARBA" id="ARBA00022723"/>
    </source>
</evidence>
<sequence length="281" mass="31394">MPCIVWTKELETGIPLIDKDHKVLVSILNQVYDAIGNFEERAVLGSALNSLLEYTRYHFAREERLQDVAGYPGLIAHQQRHHELAKQVQDICQRYEADNSTVQGAEVLEFLRSWLVQHIQKHDMGYLAQCLGNEAAYQAAEQILFSPQGTIPQPEKKGLVWSALSVLIVEDNRNFQLIIQTILKSLGVRTISVVSSGAEGLEVLSTRSFDLVLCDWRMDGMDGLEFVERARGAGIASKVIMMSGYSTDDVRQQALQIGVDGFLEKPITARGFLEMAGRVMA</sequence>
<dbReference type="InterPro" id="IPR001789">
    <property type="entry name" value="Sig_transdc_resp-reg_receiver"/>
</dbReference>
<protein>
    <submittedName>
        <fullName evidence="6">Hemerythrin-like metal-binding domain protein</fullName>
    </submittedName>
</protein>
<keyword evidence="3" id="KW-0408">Iron</keyword>
<dbReference type="SUPFAM" id="SSF47188">
    <property type="entry name" value="Hemerythrin-like"/>
    <property type="match status" value="1"/>
</dbReference>
<dbReference type="Gene3D" id="1.20.120.50">
    <property type="entry name" value="Hemerythrin-like"/>
    <property type="match status" value="1"/>
</dbReference>
<dbReference type="Proteomes" id="UP000185678">
    <property type="component" value="Unassembled WGS sequence"/>
</dbReference>
<dbReference type="Gene3D" id="3.40.50.2300">
    <property type="match status" value="1"/>
</dbReference>
<proteinExistence type="inferred from homology"/>
<keyword evidence="4" id="KW-0597">Phosphoprotein</keyword>
<evidence type="ECO:0000256" key="3">
    <source>
        <dbReference type="ARBA" id="ARBA00023004"/>
    </source>
</evidence>